<feature type="transmembrane region" description="Helical" evidence="1">
    <location>
        <begin position="145"/>
        <end position="170"/>
    </location>
</feature>
<evidence type="ECO:0000313" key="2">
    <source>
        <dbReference type="EMBL" id="KAK9844224.1"/>
    </source>
</evidence>
<reference evidence="2 3" key="1">
    <citation type="journal article" date="2024" name="Nat. Commun.">
        <title>Phylogenomics reveals the evolutionary origins of lichenization in chlorophyte algae.</title>
        <authorList>
            <person name="Puginier C."/>
            <person name="Libourel C."/>
            <person name="Otte J."/>
            <person name="Skaloud P."/>
            <person name="Haon M."/>
            <person name="Grisel S."/>
            <person name="Petersen M."/>
            <person name="Berrin J.G."/>
            <person name="Delaux P.M."/>
            <person name="Dal Grande F."/>
            <person name="Keller J."/>
        </authorList>
    </citation>
    <scope>NUCLEOTIDE SEQUENCE [LARGE SCALE GENOMIC DNA]</scope>
    <source>
        <strain evidence="2 3">SAG 2523</strain>
    </source>
</reference>
<organism evidence="2 3">
    <name type="scientific">Apatococcus fuscideae</name>
    <dbReference type="NCBI Taxonomy" id="2026836"/>
    <lineage>
        <taxon>Eukaryota</taxon>
        <taxon>Viridiplantae</taxon>
        <taxon>Chlorophyta</taxon>
        <taxon>core chlorophytes</taxon>
        <taxon>Trebouxiophyceae</taxon>
        <taxon>Chlorellales</taxon>
        <taxon>Chlorellaceae</taxon>
        <taxon>Apatococcus</taxon>
    </lineage>
</organism>
<dbReference type="Proteomes" id="UP001485043">
    <property type="component" value="Unassembled WGS sequence"/>
</dbReference>
<keyword evidence="1" id="KW-1133">Transmembrane helix</keyword>
<evidence type="ECO:0000313" key="3">
    <source>
        <dbReference type="Proteomes" id="UP001485043"/>
    </source>
</evidence>
<evidence type="ECO:0000256" key="1">
    <source>
        <dbReference type="SAM" id="Phobius"/>
    </source>
</evidence>
<proteinExistence type="predicted"/>
<comment type="caution">
    <text evidence="2">The sequence shown here is derived from an EMBL/GenBank/DDBJ whole genome shotgun (WGS) entry which is preliminary data.</text>
</comment>
<protein>
    <recommendedName>
        <fullName evidence="4">SEA domain-containing protein</fullName>
    </recommendedName>
</protein>
<accession>A0AAW1SF95</accession>
<keyword evidence="3" id="KW-1185">Reference proteome</keyword>
<keyword evidence="1" id="KW-0472">Membrane</keyword>
<gene>
    <name evidence="2" type="ORF">WJX84_012304</name>
</gene>
<evidence type="ECO:0008006" key="4">
    <source>
        <dbReference type="Google" id="ProtNLM"/>
    </source>
</evidence>
<keyword evidence="1" id="KW-0812">Transmembrane</keyword>
<dbReference type="EMBL" id="JALJOV010001650">
    <property type="protein sequence ID" value="KAK9844224.1"/>
    <property type="molecule type" value="Genomic_DNA"/>
</dbReference>
<sequence length="249" mass="25542">MPPGTAPAGPALPAPPPAYPPSAALAPTPMASTVSAADASAPTVAAGNISDLSICGLSFEVLFDFTNITAGSVMFKFAATFVNNNTTQAQLLAATLLDGTQVNQLFNGFGTTIVSSELIDGVRAGIYPEGPTEAATSSQEFSKGAMAGITLAAVVGSVIILLAVWAVMLLCCGGRPQGSRDIAPVSAAGAGRLLQDHRRQVVDNRAPAHRVPPQYHGRQQLRTVAGAPGSKQQDLHPAVAQHTVVYVYT</sequence>
<dbReference type="AlphaFoldDB" id="A0AAW1SF95"/>
<name>A0AAW1SF95_9CHLO</name>